<dbReference type="Gramene" id="ONK74201">
    <property type="protein sequence ID" value="ONK74201"/>
    <property type="gene ID" value="A4U43_C03F3840"/>
</dbReference>
<feature type="transmembrane region" description="Helical" evidence="1">
    <location>
        <begin position="226"/>
        <end position="245"/>
    </location>
</feature>
<feature type="transmembrane region" description="Helical" evidence="1">
    <location>
        <begin position="338"/>
        <end position="358"/>
    </location>
</feature>
<feature type="chain" id="PRO_5024285597" description="GPI ethanolamine phosphate transferase 2 C-terminal domain-containing protein" evidence="2">
    <location>
        <begin position="19"/>
        <end position="615"/>
    </location>
</feature>
<keyword evidence="1" id="KW-1133">Transmembrane helix</keyword>
<feature type="transmembrane region" description="Helical" evidence="1">
    <location>
        <begin position="297"/>
        <end position="318"/>
    </location>
</feature>
<keyword evidence="2" id="KW-0732">Signal</keyword>
<evidence type="ECO:0000256" key="2">
    <source>
        <dbReference type="SAM" id="SignalP"/>
    </source>
</evidence>
<protein>
    <recommendedName>
        <fullName evidence="3">GPI ethanolamine phosphate transferase 2 C-terminal domain-containing protein</fullName>
    </recommendedName>
</protein>
<sequence length="615" mass="69127">MLRALQLNSWQLLRLLQAHLPGFLCSNLLYRISGKTDSQVNGITNNTQERLYYLFSKASAAHKLWEQQQQSSDYMINNTDDFKVIITLYYDFLRSASEWLSHKATDKPFNLLLCGVAIMVTSCLLLLKLLSCVFKEVFSRQKQSPSLVKECSDSWHLDELFVALAVLIHAISLNSSSMVEEEQYTWHFLVSTLYLIFLLTAVQSLFNKRSDVTTREFAELKIMKDYQQILSIIIVLICGRLLRGWHQGGVNWVDLPDISKWLEQVGVPFIKSLQIFSLIFLMVLASYFIGLIRSRTVLVDLIIVALLASGLLVCFRIVENWSQSEVSDSHSSNSVAQIFYLITSVTVAITVLSAPWIPPVQLKIQHVKDSDSRSSNISIDPILVGINDSMYLIGMAYAASWCLLQLLIQQPINSIPVLLIFSQLIASIIYFSADRSCHRQWVEVIAIYFLGMAGHFGLGNSNSLATIDVAGAYIGISSHSTIVSGVLMFFITYASPILSFLSMVMYISLKNTRHVSSTNYLDLGCILQTMIGFPCLLPLILNSIVLTTFTIVLLLMRDHLFIWSVFSPKYVYTCATTLSVYVGVLIIAMTGVYVCAVVSFRAKALRLKNCMKDSS</sequence>
<evidence type="ECO:0000256" key="1">
    <source>
        <dbReference type="SAM" id="Phobius"/>
    </source>
</evidence>
<dbReference type="PANTHER" id="PTHR23072">
    <property type="entry name" value="PHOSPHATIDYLINOSITOL GLYCAN-RELATED"/>
    <property type="match status" value="1"/>
</dbReference>
<name>A0A5P1FC48_ASPOF</name>
<feature type="domain" description="GPI ethanolamine phosphate transferase 2 C-terminal" evidence="3">
    <location>
        <begin position="159"/>
        <end position="593"/>
    </location>
</feature>
<dbReference type="Proteomes" id="UP000243459">
    <property type="component" value="Chromosome 3"/>
</dbReference>
<dbReference type="AlphaFoldDB" id="A0A5P1FC48"/>
<feature type="transmembrane region" description="Helical" evidence="1">
    <location>
        <begin position="109"/>
        <end position="134"/>
    </location>
</feature>
<reference evidence="5" key="1">
    <citation type="journal article" date="2017" name="Nat. Commun.">
        <title>The asparagus genome sheds light on the origin and evolution of a young Y chromosome.</title>
        <authorList>
            <person name="Harkess A."/>
            <person name="Zhou J."/>
            <person name="Xu C."/>
            <person name="Bowers J.E."/>
            <person name="Van der Hulst R."/>
            <person name="Ayyampalayam S."/>
            <person name="Mercati F."/>
            <person name="Riccardi P."/>
            <person name="McKain M.R."/>
            <person name="Kakrana A."/>
            <person name="Tang H."/>
            <person name="Ray J."/>
            <person name="Groenendijk J."/>
            <person name="Arikit S."/>
            <person name="Mathioni S.M."/>
            <person name="Nakano M."/>
            <person name="Shan H."/>
            <person name="Telgmann-Rauber A."/>
            <person name="Kanno A."/>
            <person name="Yue Z."/>
            <person name="Chen H."/>
            <person name="Li W."/>
            <person name="Chen Y."/>
            <person name="Xu X."/>
            <person name="Zhang Y."/>
            <person name="Luo S."/>
            <person name="Chen H."/>
            <person name="Gao J."/>
            <person name="Mao Z."/>
            <person name="Pires J.C."/>
            <person name="Luo M."/>
            <person name="Kudrna D."/>
            <person name="Wing R.A."/>
            <person name="Meyers B.C."/>
            <person name="Yi K."/>
            <person name="Kong H."/>
            <person name="Lavrijsen P."/>
            <person name="Sunseri F."/>
            <person name="Falavigna A."/>
            <person name="Ye Y."/>
            <person name="Leebens-Mack J.H."/>
            <person name="Chen G."/>
        </authorList>
    </citation>
    <scope>NUCLEOTIDE SEQUENCE [LARGE SCALE GENOMIC DNA]</scope>
    <source>
        <strain evidence="5">cv. DH0086</strain>
    </source>
</reference>
<dbReference type="GO" id="GO:0006506">
    <property type="term" value="P:GPI anchor biosynthetic process"/>
    <property type="evidence" value="ECO:0007669"/>
    <property type="project" value="InterPro"/>
</dbReference>
<feature type="transmembrane region" description="Helical" evidence="1">
    <location>
        <begin position="414"/>
        <end position="433"/>
    </location>
</feature>
<gene>
    <name evidence="4" type="ORF">A4U43_C03F3840</name>
</gene>
<dbReference type="GO" id="GO:0005789">
    <property type="term" value="C:endoplasmic reticulum membrane"/>
    <property type="evidence" value="ECO:0007669"/>
    <property type="project" value="TreeGrafter"/>
</dbReference>
<evidence type="ECO:0000313" key="4">
    <source>
        <dbReference type="EMBL" id="ONK74201.1"/>
    </source>
</evidence>
<dbReference type="PANTHER" id="PTHR23072:SF0">
    <property type="entry name" value="GPI ETHANOLAMINE PHOSPHATE TRANSFERASE 2"/>
    <property type="match status" value="1"/>
</dbReference>
<feature type="transmembrane region" description="Helical" evidence="1">
    <location>
        <begin position="530"/>
        <end position="556"/>
    </location>
</feature>
<dbReference type="Pfam" id="PF19316">
    <property type="entry name" value="PIGO_PIGG"/>
    <property type="match status" value="1"/>
</dbReference>
<feature type="transmembrane region" description="Helical" evidence="1">
    <location>
        <begin position="482"/>
        <end position="509"/>
    </location>
</feature>
<organism evidence="4 5">
    <name type="scientific">Asparagus officinalis</name>
    <name type="common">Garden asparagus</name>
    <dbReference type="NCBI Taxonomy" id="4686"/>
    <lineage>
        <taxon>Eukaryota</taxon>
        <taxon>Viridiplantae</taxon>
        <taxon>Streptophyta</taxon>
        <taxon>Embryophyta</taxon>
        <taxon>Tracheophyta</taxon>
        <taxon>Spermatophyta</taxon>
        <taxon>Magnoliopsida</taxon>
        <taxon>Liliopsida</taxon>
        <taxon>Asparagales</taxon>
        <taxon>Asparagaceae</taxon>
        <taxon>Asparagoideae</taxon>
        <taxon>Asparagus</taxon>
    </lineage>
</organism>
<feature type="transmembrane region" description="Helical" evidence="1">
    <location>
        <begin position="184"/>
        <end position="206"/>
    </location>
</feature>
<dbReference type="InterPro" id="IPR039527">
    <property type="entry name" value="PIGG/GPI7"/>
</dbReference>
<dbReference type="InterPro" id="IPR045687">
    <property type="entry name" value="PIGG/GPI7_C"/>
</dbReference>
<keyword evidence="5" id="KW-1185">Reference proteome</keyword>
<dbReference type="GO" id="GO:0051267">
    <property type="term" value="F:CP2 mannose-ethanolamine phosphotransferase activity"/>
    <property type="evidence" value="ECO:0007669"/>
    <property type="project" value="TreeGrafter"/>
</dbReference>
<dbReference type="EMBL" id="CM007383">
    <property type="protein sequence ID" value="ONK74201.1"/>
    <property type="molecule type" value="Genomic_DNA"/>
</dbReference>
<feature type="transmembrane region" description="Helical" evidence="1">
    <location>
        <begin position="576"/>
        <end position="602"/>
    </location>
</feature>
<dbReference type="OMA" id="KATEMEH"/>
<accession>A0A5P1FC48</accession>
<feature type="transmembrane region" description="Helical" evidence="1">
    <location>
        <begin position="445"/>
        <end position="476"/>
    </location>
</feature>
<evidence type="ECO:0000313" key="5">
    <source>
        <dbReference type="Proteomes" id="UP000243459"/>
    </source>
</evidence>
<proteinExistence type="predicted"/>
<keyword evidence="1" id="KW-0812">Transmembrane</keyword>
<feature type="signal peptide" evidence="2">
    <location>
        <begin position="1"/>
        <end position="18"/>
    </location>
</feature>
<keyword evidence="1" id="KW-0472">Membrane</keyword>
<feature type="transmembrane region" description="Helical" evidence="1">
    <location>
        <begin position="265"/>
        <end position="290"/>
    </location>
</feature>
<evidence type="ECO:0000259" key="3">
    <source>
        <dbReference type="Pfam" id="PF19316"/>
    </source>
</evidence>